<dbReference type="PANTHER" id="PTHR19303:SF74">
    <property type="entry name" value="POGO TRANSPOSABLE ELEMENT WITH KRAB DOMAIN"/>
    <property type="match status" value="1"/>
</dbReference>
<dbReference type="GO" id="GO:0005634">
    <property type="term" value="C:nucleus"/>
    <property type="evidence" value="ECO:0007669"/>
    <property type="project" value="TreeGrafter"/>
</dbReference>
<evidence type="ECO:0000313" key="5">
    <source>
        <dbReference type="Proteomes" id="UP001199106"/>
    </source>
</evidence>
<dbReference type="Gene3D" id="3.30.420.10">
    <property type="entry name" value="Ribonuclease H-like superfamily/Ribonuclease H"/>
    <property type="match status" value="1"/>
</dbReference>
<dbReference type="AlphaFoldDB" id="A0AAD4FCL6"/>
<feature type="compositionally biased region" description="Basic residues" evidence="2">
    <location>
        <begin position="572"/>
        <end position="592"/>
    </location>
</feature>
<dbReference type="InterPro" id="IPR004875">
    <property type="entry name" value="DDE_SF_endonuclease_dom"/>
</dbReference>
<dbReference type="SMART" id="SM00674">
    <property type="entry name" value="CENPB"/>
    <property type="match status" value="1"/>
</dbReference>
<dbReference type="GO" id="GO:0003677">
    <property type="term" value="F:DNA binding"/>
    <property type="evidence" value="ECO:0007669"/>
    <property type="project" value="UniProtKB-KW"/>
</dbReference>
<evidence type="ECO:0000256" key="1">
    <source>
        <dbReference type="ARBA" id="ARBA00023125"/>
    </source>
</evidence>
<feature type="compositionally biased region" description="Basic and acidic residues" evidence="2">
    <location>
        <begin position="556"/>
        <end position="571"/>
    </location>
</feature>
<dbReference type="SUPFAM" id="SSF46689">
    <property type="entry name" value="Homeodomain-like"/>
    <property type="match status" value="1"/>
</dbReference>
<feature type="compositionally biased region" description="Basic residues" evidence="2">
    <location>
        <begin position="613"/>
        <end position="625"/>
    </location>
</feature>
<feature type="domain" description="HTH CENPB-type" evidence="3">
    <location>
        <begin position="49"/>
        <end position="114"/>
    </location>
</feature>
<evidence type="ECO:0000259" key="3">
    <source>
        <dbReference type="PROSITE" id="PS51253"/>
    </source>
</evidence>
<sequence>MEPIQEAIAYLESREAGDKFSYREVAKQFGVDRTTLSRRHKGSQHARSEEARERQLLNPQQEHELVLYIERCTRRGLPPTREMVQNFASTITKWEVSQSWVTRFLHRHADELTIKWSPRIDRDRHKADSPFKYKLYFELLHSKMQEYGVDAENTYNMDEKGFHVGVAKRGKRIFSKASLGPKVAVQDGNRKWITLLACVCASGESLPPALVYQGTSGIQSGWVDAVEVGKHEVFFSNSESGWSNNDVGLAWLEQVFERFTKQKARRSYRLLILDGHSSHLTTDFIDFCDSNRILLAIFPPHSTHSLQPLDVVLFGPLSKYYTQNLDRHLHRSQGITRITKRDFFENFWPAWSSTMRSDLIKKSFQATGVWPMDADAVLKRFNNRTSRQSRASQLRQQGDGDSWRELRKILNVAVPDKAKVEAQQLEASLHSLQVQNELLHHENQGLQQALNAREKRTNNSKTMDLQQREEYHGGAVFWSPSKLREARFRERVKQDVAEQLQLQKARDKELKEASRLYQKQQQAAAREARQRAAEERRELKKARAEELAAERALKKLQRDTATAEKSRDRANNNKRKALHKAAKNLTKRRRVIAARSGVDAEPPAASPPPIVTKRGRNSRLPAKYK</sequence>
<dbReference type="InterPro" id="IPR006600">
    <property type="entry name" value="HTH_CenpB_DNA-bd_dom"/>
</dbReference>
<dbReference type="PANTHER" id="PTHR19303">
    <property type="entry name" value="TRANSPOSON"/>
    <property type="match status" value="1"/>
</dbReference>
<accession>A0AAD4FCL6</accession>
<keyword evidence="5" id="KW-1185">Reference proteome</keyword>
<reference evidence="4" key="1">
    <citation type="submission" date="2021-07" db="EMBL/GenBank/DDBJ databases">
        <title>Genome Resource of American Ginseng Black Spot Pathogen Alternaria panax.</title>
        <authorList>
            <person name="Qiu C."/>
            <person name="Wang W."/>
            <person name="Liu Z."/>
        </authorList>
    </citation>
    <scope>NUCLEOTIDE SEQUENCE</scope>
    <source>
        <strain evidence="4">BNCC115425</strain>
    </source>
</reference>
<feature type="region of interest" description="Disordered" evidence="2">
    <location>
        <begin position="556"/>
        <end position="625"/>
    </location>
</feature>
<keyword evidence="1" id="KW-0238">DNA-binding</keyword>
<feature type="region of interest" description="Disordered" evidence="2">
    <location>
        <begin position="35"/>
        <end position="55"/>
    </location>
</feature>
<gene>
    <name evidence="4" type="ORF">G6011_02991</name>
</gene>
<comment type="caution">
    <text evidence="4">The sequence shown here is derived from an EMBL/GenBank/DDBJ whole genome shotgun (WGS) entry which is preliminary data.</text>
</comment>
<organism evidence="4 5">
    <name type="scientific">Alternaria panax</name>
    <dbReference type="NCBI Taxonomy" id="48097"/>
    <lineage>
        <taxon>Eukaryota</taxon>
        <taxon>Fungi</taxon>
        <taxon>Dikarya</taxon>
        <taxon>Ascomycota</taxon>
        <taxon>Pezizomycotina</taxon>
        <taxon>Dothideomycetes</taxon>
        <taxon>Pleosporomycetidae</taxon>
        <taxon>Pleosporales</taxon>
        <taxon>Pleosporineae</taxon>
        <taxon>Pleosporaceae</taxon>
        <taxon>Alternaria</taxon>
        <taxon>Alternaria sect. Panax</taxon>
    </lineage>
</organism>
<evidence type="ECO:0000256" key="2">
    <source>
        <dbReference type="SAM" id="MobiDB-lite"/>
    </source>
</evidence>
<name>A0AAD4FCL6_9PLEO</name>
<dbReference type="InterPro" id="IPR009057">
    <property type="entry name" value="Homeodomain-like_sf"/>
</dbReference>
<dbReference type="Pfam" id="PF03184">
    <property type="entry name" value="DDE_1"/>
    <property type="match status" value="1"/>
</dbReference>
<dbReference type="Pfam" id="PF03221">
    <property type="entry name" value="HTH_Tnp_Tc5"/>
    <property type="match status" value="1"/>
</dbReference>
<proteinExistence type="predicted"/>
<feature type="compositionally biased region" description="Basic and acidic residues" evidence="2">
    <location>
        <begin position="46"/>
        <end position="55"/>
    </location>
</feature>
<dbReference type="EMBL" id="JAANER010000012">
    <property type="protein sequence ID" value="KAG9185044.1"/>
    <property type="molecule type" value="Genomic_DNA"/>
</dbReference>
<dbReference type="InterPro" id="IPR050863">
    <property type="entry name" value="CenT-Element_Derived"/>
</dbReference>
<dbReference type="InterPro" id="IPR036397">
    <property type="entry name" value="RNaseH_sf"/>
</dbReference>
<protein>
    <recommendedName>
        <fullName evidence="3">HTH CENPB-type domain-containing protein</fullName>
    </recommendedName>
</protein>
<dbReference type="PROSITE" id="PS51253">
    <property type="entry name" value="HTH_CENPB"/>
    <property type="match status" value="1"/>
</dbReference>
<evidence type="ECO:0000313" key="4">
    <source>
        <dbReference type="EMBL" id="KAG9185044.1"/>
    </source>
</evidence>
<dbReference type="Proteomes" id="UP001199106">
    <property type="component" value="Unassembled WGS sequence"/>
</dbReference>